<dbReference type="SUPFAM" id="SSF52540">
    <property type="entry name" value="P-loop containing nucleoside triphosphate hydrolases"/>
    <property type="match status" value="1"/>
</dbReference>
<accession>A0ABT8LRZ7</accession>
<dbReference type="PANTHER" id="PTHR11070:SF2">
    <property type="entry name" value="ATP-DEPENDENT DNA HELICASE SRS2"/>
    <property type="match status" value="1"/>
</dbReference>
<dbReference type="InterPro" id="IPR000212">
    <property type="entry name" value="DNA_helicase_UvrD/REP"/>
</dbReference>
<dbReference type="Proteomes" id="UP001176500">
    <property type="component" value="Unassembled WGS sequence"/>
</dbReference>
<proteinExistence type="predicted"/>
<dbReference type="Pfam" id="PF13245">
    <property type="entry name" value="AAA_19"/>
    <property type="match status" value="1"/>
</dbReference>
<sequence>MTKGNDNPALKAAEEAQRKINDALDARQSFRLEAGAGAGKTYSLVAALKRLIEEQGTTLVRHGQKVACITYTEVARNEIAQEIEEHPAILVNTIHGFSWAFLRPFQKALRELIGEMEDKKEKIEQGGGIGSQSVEYDMGFFGVDENRISLSHDDIPNMMAKFLQREKFRLIFSKQFPVIFIDEYQDTHRQFMEAITEYFLKPTTGPLVGLFGDHWQTIYRSEYELAKYPIKEIGKGSNFRSTPAIVNVLNKLRPELYQEVHSPEAKGEARFFHTNNYKGERTNDRHSKEDLLPDLARKTRVSLITRLQAEGWDLSKTKVLMLTHNVLAAEQGYPGIVEIFNGRNDLFAKKEDPVIKFFAENVEPMCEAYCSSRYGDMFRIYGSAPAITKHQDKDSWRRDMDILKALREEGTIGQVIDHLKATRRPAPPDRVLRRDEELNSLDGAPVPEGASALKRYSNLRDVPYKEVIEIVRFIEKQTAFATQHSVKGAEFENVLVVLGGGWNHYNWPLLLELIKTKALTEKNTKGFYRARNLFYVSLSRPMVRLAVLATQTMSDKALESVEELFGSENVEGLVIS</sequence>
<dbReference type="PANTHER" id="PTHR11070">
    <property type="entry name" value="UVRD / RECB / PCRA DNA HELICASE FAMILY MEMBER"/>
    <property type="match status" value="1"/>
</dbReference>
<protein>
    <recommendedName>
        <fullName evidence="1">DNA 3'-5' helicase II</fullName>
    </recommendedName>
</protein>
<organism evidence="2 3">
    <name type="scientific">Serratia bockelmannii</name>
    <dbReference type="NCBI Taxonomy" id="2703793"/>
    <lineage>
        <taxon>Bacteria</taxon>
        <taxon>Pseudomonadati</taxon>
        <taxon>Pseudomonadota</taxon>
        <taxon>Gammaproteobacteria</taxon>
        <taxon>Enterobacterales</taxon>
        <taxon>Yersiniaceae</taxon>
        <taxon>Serratia</taxon>
    </lineage>
</organism>
<evidence type="ECO:0000313" key="2">
    <source>
        <dbReference type="EMBL" id="MDN6880062.1"/>
    </source>
</evidence>
<dbReference type="Gene3D" id="3.40.50.300">
    <property type="entry name" value="P-loop containing nucleotide triphosphate hydrolases"/>
    <property type="match status" value="2"/>
</dbReference>
<dbReference type="EMBL" id="JASMRX010000010">
    <property type="protein sequence ID" value="MDN6880062.1"/>
    <property type="molecule type" value="Genomic_DNA"/>
</dbReference>
<comment type="caution">
    <text evidence="2">The sequence shown here is derived from an EMBL/GenBank/DDBJ whole genome shotgun (WGS) entry which is preliminary data.</text>
</comment>
<reference evidence="2" key="1">
    <citation type="submission" date="2023-05" db="EMBL/GenBank/DDBJ databases">
        <title>Cannabis rhizosphere genomes.</title>
        <authorList>
            <person name="Goff K.L."/>
        </authorList>
    </citation>
    <scope>NUCLEOTIDE SEQUENCE</scope>
    <source>
        <strain evidence="2">SPPC 2817</strain>
    </source>
</reference>
<evidence type="ECO:0000256" key="1">
    <source>
        <dbReference type="ARBA" id="ARBA00034923"/>
    </source>
</evidence>
<name>A0ABT8LRZ7_9GAMM</name>
<gene>
    <name evidence="2" type="ORF">QO199_15520</name>
</gene>
<evidence type="ECO:0000313" key="3">
    <source>
        <dbReference type="Proteomes" id="UP001176500"/>
    </source>
</evidence>
<keyword evidence="3" id="KW-1185">Reference proteome</keyword>
<dbReference type="InterPro" id="IPR027417">
    <property type="entry name" value="P-loop_NTPase"/>
</dbReference>
<dbReference type="RefSeq" id="WP_164106815.1">
    <property type="nucleotide sequence ID" value="NZ_JAQSRH010000048.1"/>
</dbReference>